<keyword evidence="1" id="KW-0812">Transmembrane</keyword>
<proteinExistence type="predicted"/>
<reference evidence="2" key="3">
    <citation type="submission" date="2025-09" db="UniProtKB">
        <authorList>
            <consortium name="Ensembl"/>
        </authorList>
    </citation>
    <scope>IDENTIFICATION</scope>
    <source>
        <strain evidence="2">Thoroughbred</strain>
    </source>
</reference>
<reference evidence="2 3" key="1">
    <citation type="journal article" date="2009" name="Science">
        <title>Genome sequence, comparative analysis, and population genetics of the domestic horse.</title>
        <authorList>
            <consortium name="Broad Institute Genome Sequencing Platform"/>
            <consortium name="Broad Institute Whole Genome Assembly Team"/>
            <person name="Wade C.M."/>
            <person name="Giulotto E."/>
            <person name="Sigurdsson S."/>
            <person name="Zoli M."/>
            <person name="Gnerre S."/>
            <person name="Imsland F."/>
            <person name="Lear T.L."/>
            <person name="Adelson D.L."/>
            <person name="Bailey E."/>
            <person name="Bellone R.R."/>
            <person name="Bloecker H."/>
            <person name="Distl O."/>
            <person name="Edgar R.C."/>
            <person name="Garber M."/>
            <person name="Leeb T."/>
            <person name="Mauceli E."/>
            <person name="MacLeod J.N."/>
            <person name="Penedo M.C.T."/>
            <person name="Raison J.M."/>
            <person name="Sharpe T."/>
            <person name="Vogel J."/>
            <person name="Andersson L."/>
            <person name="Antczak D.F."/>
            <person name="Biagi T."/>
            <person name="Binns M.M."/>
            <person name="Chowdhary B.P."/>
            <person name="Coleman S.J."/>
            <person name="Della Valle G."/>
            <person name="Fryc S."/>
            <person name="Guerin G."/>
            <person name="Hasegawa T."/>
            <person name="Hill E.W."/>
            <person name="Jurka J."/>
            <person name="Kiialainen A."/>
            <person name="Lindgren G."/>
            <person name="Liu J."/>
            <person name="Magnani E."/>
            <person name="Mickelson J.R."/>
            <person name="Murray J."/>
            <person name="Nergadze S.G."/>
            <person name="Onofrio R."/>
            <person name="Pedroni S."/>
            <person name="Piras M.F."/>
            <person name="Raudsepp T."/>
            <person name="Rocchi M."/>
            <person name="Roeed K.H."/>
            <person name="Ryder O.A."/>
            <person name="Searle S."/>
            <person name="Skow L."/>
            <person name="Swinburne J.E."/>
            <person name="Syvaenen A.C."/>
            <person name="Tozaki T."/>
            <person name="Valberg S.J."/>
            <person name="Vaudin M."/>
            <person name="White J.R."/>
            <person name="Zody M.C."/>
            <person name="Lander E.S."/>
            <person name="Lindblad-Toh K."/>
        </authorList>
    </citation>
    <scope>NUCLEOTIDE SEQUENCE [LARGE SCALE GENOMIC DNA]</scope>
    <source>
        <strain evidence="2 3">Thoroughbred</strain>
    </source>
</reference>
<evidence type="ECO:0000256" key="1">
    <source>
        <dbReference type="SAM" id="Phobius"/>
    </source>
</evidence>
<dbReference type="AlphaFoldDB" id="A0A9L0TFD5"/>
<sequence length="121" mass="13854">MEYSMEMSQKLKMEIPYDLAIPLLGIYLKNLKSTIQSGLCTPMFIVALFTTAKTWKQLKCPLTNDGTEKMWGVCVCVCLCLSIYVCVYTHTHIHIMEYCSAIKKTKPSHLQQHGWTLRVSC</sequence>
<feature type="transmembrane region" description="Helical" evidence="1">
    <location>
        <begin position="33"/>
        <end position="50"/>
    </location>
</feature>
<organism evidence="2 3">
    <name type="scientific">Equus caballus</name>
    <name type="common">Horse</name>
    <dbReference type="NCBI Taxonomy" id="9796"/>
    <lineage>
        <taxon>Eukaryota</taxon>
        <taxon>Metazoa</taxon>
        <taxon>Chordata</taxon>
        <taxon>Craniata</taxon>
        <taxon>Vertebrata</taxon>
        <taxon>Euteleostomi</taxon>
        <taxon>Mammalia</taxon>
        <taxon>Eutheria</taxon>
        <taxon>Laurasiatheria</taxon>
        <taxon>Perissodactyla</taxon>
        <taxon>Equidae</taxon>
        <taxon>Equus</taxon>
    </lineage>
</organism>
<dbReference type="Proteomes" id="UP000002281">
    <property type="component" value="Chromosome 8"/>
</dbReference>
<evidence type="ECO:0000313" key="3">
    <source>
        <dbReference type="Proteomes" id="UP000002281"/>
    </source>
</evidence>
<keyword evidence="1" id="KW-0472">Membrane</keyword>
<reference evidence="2" key="2">
    <citation type="submission" date="2025-08" db="UniProtKB">
        <authorList>
            <consortium name="Ensembl"/>
        </authorList>
    </citation>
    <scope>IDENTIFICATION</scope>
    <source>
        <strain evidence="2">Thoroughbred</strain>
    </source>
</reference>
<feature type="transmembrane region" description="Helical" evidence="1">
    <location>
        <begin position="70"/>
        <end position="88"/>
    </location>
</feature>
<keyword evidence="1" id="KW-1133">Transmembrane helix</keyword>
<dbReference type="Ensembl" id="ENSECAT00000113383.1">
    <property type="protein sequence ID" value="ENSECAP00000085044.1"/>
    <property type="gene ID" value="ENSECAG00000045822.1"/>
</dbReference>
<dbReference type="GeneTree" id="ENSGT01130000278627"/>
<keyword evidence="3" id="KW-1185">Reference proteome</keyword>
<protein>
    <submittedName>
        <fullName evidence="2">Uncharacterized protein</fullName>
    </submittedName>
</protein>
<evidence type="ECO:0000313" key="2">
    <source>
        <dbReference type="Ensembl" id="ENSECAP00000085044.1"/>
    </source>
</evidence>
<name>A0A9L0TFD5_HORSE</name>
<accession>A0A9L0TFD5</accession>